<evidence type="ECO:0000256" key="1">
    <source>
        <dbReference type="SAM" id="MobiDB-lite"/>
    </source>
</evidence>
<dbReference type="eggNOG" id="arCOG02830">
    <property type="taxonomic scope" value="Archaea"/>
</dbReference>
<feature type="region of interest" description="Disordered" evidence="1">
    <location>
        <begin position="29"/>
        <end position="48"/>
    </location>
</feature>
<dbReference type="Proteomes" id="UP000002071">
    <property type="component" value="Chromosome"/>
</dbReference>
<protein>
    <submittedName>
        <fullName evidence="2">Uncharacterized protein</fullName>
    </submittedName>
</protein>
<dbReference type="KEGG" id="hut:Huta_2659"/>
<proteinExistence type="predicted"/>
<organism evidence="2 3">
    <name type="scientific">Halorhabdus utahensis (strain DSM 12940 / JCM 11049 / AX-2)</name>
    <dbReference type="NCBI Taxonomy" id="519442"/>
    <lineage>
        <taxon>Archaea</taxon>
        <taxon>Methanobacteriati</taxon>
        <taxon>Methanobacteriota</taxon>
        <taxon>Stenosarchaea group</taxon>
        <taxon>Halobacteria</taxon>
        <taxon>Halobacteriales</taxon>
        <taxon>Haloarculaceae</taxon>
        <taxon>Halorhabdus</taxon>
    </lineage>
</organism>
<dbReference type="STRING" id="519442.Huta_2659"/>
<gene>
    <name evidence="2" type="ordered locus">Huta_2659</name>
</gene>
<dbReference type="AlphaFoldDB" id="C7NQ94"/>
<dbReference type="HOGENOM" id="CLU_1168558_0_0_2"/>
<keyword evidence="3" id="KW-1185">Reference proteome</keyword>
<accession>C7NQ94</accession>
<evidence type="ECO:0000313" key="3">
    <source>
        <dbReference type="Proteomes" id="UP000002071"/>
    </source>
</evidence>
<sequence>MLALLWYRMSMRFLVVTLLVATAGCTTLTGSEEPETVTPAAVPTDDPADAPAQVVVPGVYADGEIDVSWLVDAHREALANQSFVWRATRNWSGQVGNVSSQFGTFQEITFEEGTRYVRDTNQDLNERGEPIYIRYSEYANGSDRYTRSIRYLSGEVEYNRINVSDSTARLMQRITAPVALYLSADSVRSEPVRIDGESHYRIDVRSAPDTVNTGISNYSVTAFVTPDGIVRNLSVVFTRSNGDAAETIRSQFQFEKIGNVTVDEPSWVADARANLTAG</sequence>
<reference evidence="2 3" key="1">
    <citation type="journal article" date="2009" name="Stand. Genomic Sci.">
        <title>Complete genome sequence of Halorhabdus utahensis type strain (AX-2).</title>
        <authorList>
            <person name="Anderson I."/>
            <person name="Tindall B.J."/>
            <person name="Pomrenke H."/>
            <person name="Goker M."/>
            <person name="Lapidus A."/>
            <person name="Nolan M."/>
            <person name="Copeland A."/>
            <person name="Glavina Del Rio T."/>
            <person name="Chen F."/>
            <person name="Tice H."/>
            <person name="Cheng J.F."/>
            <person name="Lucas S."/>
            <person name="Chertkov O."/>
            <person name="Bruce D."/>
            <person name="Brettin T."/>
            <person name="Detter J.C."/>
            <person name="Han C."/>
            <person name="Goodwin L."/>
            <person name="Land M."/>
            <person name="Hauser L."/>
            <person name="Chang Y.J."/>
            <person name="Jeffries C.D."/>
            <person name="Pitluck S."/>
            <person name="Pati A."/>
            <person name="Mavromatis K."/>
            <person name="Ivanova N."/>
            <person name="Ovchinnikova G."/>
            <person name="Chen A."/>
            <person name="Palaniappan K."/>
            <person name="Chain P."/>
            <person name="Rohde M."/>
            <person name="Bristow J."/>
            <person name="Eisen J.A."/>
            <person name="Markowitz V."/>
            <person name="Hugenholtz P."/>
            <person name="Kyrpides N.C."/>
            <person name="Klenk H.P."/>
        </authorList>
    </citation>
    <scope>NUCLEOTIDE SEQUENCE [LARGE SCALE GENOMIC DNA]</scope>
    <source>
        <strain evidence="3">DSM 12940 / JCM 11049 / AX-2</strain>
    </source>
</reference>
<name>C7NQ94_HALUD</name>
<feature type="compositionally biased region" description="Low complexity" evidence="1">
    <location>
        <begin position="36"/>
        <end position="48"/>
    </location>
</feature>
<dbReference type="EMBL" id="CP001687">
    <property type="protein sequence ID" value="ACV12820.1"/>
    <property type="molecule type" value="Genomic_DNA"/>
</dbReference>
<evidence type="ECO:0000313" key="2">
    <source>
        <dbReference type="EMBL" id="ACV12820.1"/>
    </source>
</evidence>